<dbReference type="RefSeq" id="WP_202652092.1">
    <property type="nucleotide sequence ID" value="NZ_JAESWB010000025.1"/>
</dbReference>
<organism evidence="1 2">
    <name type="scientific">Neobacillus paridis</name>
    <dbReference type="NCBI Taxonomy" id="2803862"/>
    <lineage>
        <taxon>Bacteria</taxon>
        <taxon>Bacillati</taxon>
        <taxon>Bacillota</taxon>
        <taxon>Bacilli</taxon>
        <taxon>Bacillales</taxon>
        <taxon>Bacillaceae</taxon>
        <taxon>Neobacillus</taxon>
    </lineage>
</organism>
<keyword evidence="2" id="KW-1185">Reference proteome</keyword>
<dbReference type="EMBL" id="JAESWB010000025">
    <property type="protein sequence ID" value="MBL4951101.1"/>
    <property type="molecule type" value="Genomic_DNA"/>
</dbReference>
<reference evidence="1 2" key="1">
    <citation type="submission" date="2021-01" db="EMBL/GenBank/DDBJ databases">
        <title>Genome public.</title>
        <authorList>
            <person name="Liu C."/>
            <person name="Sun Q."/>
        </authorList>
    </citation>
    <scope>NUCLEOTIDE SEQUENCE [LARGE SCALE GENOMIC DNA]</scope>
    <source>
        <strain evidence="1 2">YIM B02564</strain>
    </source>
</reference>
<evidence type="ECO:0000313" key="1">
    <source>
        <dbReference type="EMBL" id="MBL4951101.1"/>
    </source>
</evidence>
<accession>A0ABS1TLC8</accession>
<comment type="caution">
    <text evidence="1">The sequence shown here is derived from an EMBL/GenBank/DDBJ whole genome shotgun (WGS) entry which is preliminary data.</text>
</comment>
<sequence length="82" mass="9596">MEEQIKLKQLIEHLQKQLKEHGNLPVYYCDDAVIGKQSWLPKAVKIYSYKSYDMLNSGNLEEKDEDLYDVNLEKPIIKGIIV</sequence>
<protein>
    <submittedName>
        <fullName evidence="1">Uncharacterized protein</fullName>
    </submittedName>
</protein>
<name>A0ABS1TLC8_9BACI</name>
<gene>
    <name evidence="1" type="ORF">JK635_02450</name>
</gene>
<proteinExistence type="predicted"/>
<dbReference type="Proteomes" id="UP000623967">
    <property type="component" value="Unassembled WGS sequence"/>
</dbReference>
<evidence type="ECO:0000313" key="2">
    <source>
        <dbReference type="Proteomes" id="UP000623967"/>
    </source>
</evidence>